<feature type="binding site" evidence="7">
    <location>
        <begin position="254"/>
        <end position="263"/>
    </location>
    <ligand>
        <name>ATP</name>
        <dbReference type="ChEBI" id="CHEBI:30616"/>
    </ligand>
</feature>
<comment type="function">
    <text evidence="7">Catalyzes the dehydration of the S-form of NAD(P)HX at the expense of ATP, which is converted to ADP. Together with NAD(P)HX epimerase, which catalyzes the epimerization of the S- and R-forms, the enzyme allows the repair of both epimers of NAD(P)HX, a damaged form of NAD(P)H that is a result of enzymatic or heat-dependent hydration.</text>
</comment>
<keyword evidence="10" id="KW-1185">Reference proteome</keyword>
<feature type="binding site" evidence="7">
    <location>
        <position position="142"/>
    </location>
    <ligand>
        <name>(6S)-NADPHX</name>
        <dbReference type="ChEBI" id="CHEBI:64076"/>
    </ligand>
</feature>
<evidence type="ECO:0000256" key="1">
    <source>
        <dbReference type="ARBA" id="ARBA00022741"/>
    </source>
</evidence>
<comment type="similarity">
    <text evidence="7">Belongs to the NnrD/CARKD family.</text>
</comment>
<evidence type="ECO:0000256" key="5">
    <source>
        <dbReference type="ARBA" id="ARBA00023239"/>
    </source>
</evidence>
<evidence type="ECO:0000256" key="4">
    <source>
        <dbReference type="ARBA" id="ARBA00023027"/>
    </source>
</evidence>
<reference evidence="9 10" key="1">
    <citation type="submission" date="2024-01" db="EMBL/GenBank/DDBJ databases">
        <title>The genome of the rayed Mediterranean limpet Patella caerulea (Linnaeus, 1758).</title>
        <authorList>
            <person name="Anh-Thu Weber A."/>
            <person name="Halstead-Nussloch G."/>
        </authorList>
    </citation>
    <scope>NUCLEOTIDE SEQUENCE [LARGE SCALE GENOMIC DNA]</scope>
    <source>
        <strain evidence="9">AATW-2023a</strain>
        <tissue evidence="9">Whole specimen</tissue>
    </source>
</reference>
<dbReference type="PANTHER" id="PTHR12592:SF0">
    <property type="entry name" value="ATP-DEPENDENT (S)-NAD(P)H-HYDRATE DEHYDRATASE"/>
    <property type="match status" value="1"/>
</dbReference>
<dbReference type="Proteomes" id="UP001347796">
    <property type="component" value="Unassembled WGS sequence"/>
</dbReference>
<evidence type="ECO:0000256" key="7">
    <source>
        <dbReference type="HAMAP-Rule" id="MF_03157"/>
    </source>
</evidence>
<feature type="binding site" evidence="7">
    <location>
        <begin position="195"/>
        <end position="201"/>
    </location>
    <ligand>
        <name>(6S)-NADPHX</name>
        <dbReference type="ChEBI" id="CHEBI:64076"/>
    </ligand>
</feature>
<feature type="binding site" evidence="7">
    <location>
        <begin position="235"/>
        <end position="239"/>
    </location>
    <ligand>
        <name>ATP</name>
        <dbReference type="ChEBI" id="CHEBI:30616"/>
    </ligand>
</feature>
<dbReference type="CDD" id="cd01171">
    <property type="entry name" value="YXKO-related"/>
    <property type="match status" value="1"/>
</dbReference>
<dbReference type="SUPFAM" id="SSF53613">
    <property type="entry name" value="Ribokinase-like"/>
    <property type="match status" value="1"/>
</dbReference>
<comment type="catalytic activity">
    <reaction evidence="7">
        <text>(6S)-NADHX + ATP = ADP + phosphate + NADH + H(+)</text>
        <dbReference type="Rhea" id="RHEA:19017"/>
        <dbReference type="ChEBI" id="CHEBI:15378"/>
        <dbReference type="ChEBI" id="CHEBI:30616"/>
        <dbReference type="ChEBI" id="CHEBI:43474"/>
        <dbReference type="ChEBI" id="CHEBI:57945"/>
        <dbReference type="ChEBI" id="CHEBI:64074"/>
        <dbReference type="ChEBI" id="CHEBI:456216"/>
        <dbReference type="EC" id="4.2.1.93"/>
    </reaction>
</comment>
<dbReference type="HAMAP" id="MF_01965">
    <property type="entry name" value="NADHX_dehydratase"/>
    <property type="match status" value="1"/>
</dbReference>
<feature type="domain" description="YjeF C-terminal" evidence="8">
    <location>
        <begin position="39"/>
        <end position="287"/>
    </location>
</feature>
<keyword evidence="5 7" id="KW-0456">Lyase</keyword>
<gene>
    <name evidence="9" type="ORF">SNE40_016077</name>
</gene>
<dbReference type="GO" id="GO:0005524">
    <property type="term" value="F:ATP binding"/>
    <property type="evidence" value="ECO:0007669"/>
    <property type="project" value="UniProtKB-KW"/>
</dbReference>
<organism evidence="9 10">
    <name type="scientific">Patella caerulea</name>
    <name type="common">Rayed Mediterranean limpet</name>
    <dbReference type="NCBI Taxonomy" id="87958"/>
    <lineage>
        <taxon>Eukaryota</taxon>
        <taxon>Metazoa</taxon>
        <taxon>Spiralia</taxon>
        <taxon>Lophotrochozoa</taxon>
        <taxon>Mollusca</taxon>
        <taxon>Gastropoda</taxon>
        <taxon>Patellogastropoda</taxon>
        <taxon>Patelloidea</taxon>
        <taxon>Patellidae</taxon>
        <taxon>Patella</taxon>
    </lineage>
</organism>
<dbReference type="GO" id="GO:0046496">
    <property type="term" value="P:nicotinamide nucleotide metabolic process"/>
    <property type="evidence" value="ECO:0007669"/>
    <property type="project" value="UniProtKB-UniRule"/>
</dbReference>
<feature type="binding site" evidence="7">
    <location>
        <position position="264"/>
    </location>
    <ligand>
        <name>(6S)-NADPHX</name>
        <dbReference type="ChEBI" id="CHEBI:64076"/>
    </ligand>
</feature>
<dbReference type="NCBIfam" id="TIGR00196">
    <property type="entry name" value="yjeF_cterm"/>
    <property type="match status" value="1"/>
</dbReference>
<comment type="catalytic activity">
    <reaction evidence="6 7">
        <text>(6S)-NADPHX + ATP = ADP + phosphate + NADPH + H(+)</text>
        <dbReference type="Rhea" id="RHEA:32231"/>
        <dbReference type="ChEBI" id="CHEBI:15378"/>
        <dbReference type="ChEBI" id="CHEBI:30616"/>
        <dbReference type="ChEBI" id="CHEBI:43474"/>
        <dbReference type="ChEBI" id="CHEBI:57783"/>
        <dbReference type="ChEBI" id="CHEBI:64076"/>
        <dbReference type="ChEBI" id="CHEBI:456216"/>
        <dbReference type="EC" id="4.2.1.93"/>
    </reaction>
</comment>
<dbReference type="Pfam" id="PF01256">
    <property type="entry name" value="Carb_kinase"/>
    <property type="match status" value="1"/>
</dbReference>
<dbReference type="GO" id="GO:0110051">
    <property type="term" value="P:metabolite repair"/>
    <property type="evidence" value="ECO:0007669"/>
    <property type="project" value="TreeGrafter"/>
</dbReference>
<proteinExistence type="inferred from homology"/>
<comment type="cofactor">
    <cofactor evidence="7">
        <name>Mg(2+)</name>
        <dbReference type="ChEBI" id="CHEBI:18420"/>
    </cofactor>
</comment>
<evidence type="ECO:0000259" key="8">
    <source>
        <dbReference type="PROSITE" id="PS51383"/>
    </source>
</evidence>
<evidence type="ECO:0000256" key="6">
    <source>
        <dbReference type="ARBA" id="ARBA00047472"/>
    </source>
</evidence>
<keyword evidence="1 7" id="KW-0547">Nucleotide-binding</keyword>
<accession>A0AAN8J865</accession>
<keyword evidence="4 7" id="KW-0520">NAD</keyword>
<dbReference type="Gene3D" id="3.40.1190.20">
    <property type="match status" value="1"/>
</dbReference>
<dbReference type="PROSITE" id="PS51383">
    <property type="entry name" value="YJEF_C_3"/>
    <property type="match status" value="1"/>
</dbReference>
<evidence type="ECO:0000313" key="9">
    <source>
        <dbReference type="EMBL" id="KAK6172426.1"/>
    </source>
</evidence>
<dbReference type="PANTHER" id="PTHR12592">
    <property type="entry name" value="ATP-DEPENDENT (S)-NAD(P)H-HYDRATE DEHYDRATASE FAMILY MEMBER"/>
    <property type="match status" value="1"/>
</dbReference>
<keyword evidence="7" id="KW-0597">Phosphoprotein</keyword>
<comment type="caution">
    <text evidence="9">The sequence shown here is derived from an EMBL/GenBank/DDBJ whole genome shotgun (WGS) entry which is preliminary data.</text>
</comment>
<dbReference type="EMBL" id="JAZGQO010000011">
    <property type="protein sequence ID" value="KAK6172426.1"/>
    <property type="molecule type" value="Genomic_DNA"/>
</dbReference>
<dbReference type="InterPro" id="IPR000631">
    <property type="entry name" value="CARKD"/>
</dbReference>
<evidence type="ECO:0000256" key="2">
    <source>
        <dbReference type="ARBA" id="ARBA00022840"/>
    </source>
</evidence>
<evidence type="ECO:0000256" key="3">
    <source>
        <dbReference type="ARBA" id="ARBA00022857"/>
    </source>
</evidence>
<dbReference type="AlphaFoldDB" id="A0AAN8J865"/>
<name>A0AAN8J865_PATCE</name>
<protein>
    <recommendedName>
        <fullName evidence="7">ATP-dependent (S)-NAD(P)H-hydrate dehydratase</fullName>
        <ecNumber evidence="7">4.2.1.93</ecNumber>
    </recommendedName>
    <alternativeName>
        <fullName evidence="7">ATP-dependent NAD(P)HX dehydratase</fullName>
    </alternativeName>
</protein>
<keyword evidence="3" id="KW-0521">NADP</keyword>
<dbReference type="InterPro" id="IPR029056">
    <property type="entry name" value="Ribokinase-like"/>
</dbReference>
<dbReference type="EC" id="4.2.1.93" evidence="7"/>
<evidence type="ECO:0000313" key="10">
    <source>
        <dbReference type="Proteomes" id="UP001347796"/>
    </source>
</evidence>
<keyword evidence="2 7" id="KW-0067">ATP-binding</keyword>
<sequence>MLSVAGWLMYALNRSRLVAPVSFGCHRYTSAAQSAPNILIDMVKSFIPPLTYDQHKGQSGRVAVFGGCQEYTGAPYFAAISALKLGADLSHVFCTQEAATVIKSYSPELIVHPIINSDKLSTTSEETSTWLERMHAVILGPGLGRDINTLKYAEAIIEIAKEKCLPIIIDADGLFLITQKPELVKGYKHAILTPNVAEFSRLYEKVFGKKPREEEPVVCVKSLAERLGNITIVQKGFSDVMSDGDKVLVCYGEGSPRRCGGQGDLLSGSMGIFTHWSHMAVESGNSK</sequence>
<dbReference type="GO" id="GO:0047453">
    <property type="term" value="F:ATP-dependent NAD(P)H-hydrate dehydratase activity"/>
    <property type="evidence" value="ECO:0007669"/>
    <property type="project" value="UniProtKB-UniRule"/>
</dbReference>